<gene>
    <name evidence="15" type="primary">ABSGL_13005.1 scaffold 13554</name>
</gene>
<proteinExistence type="inferred from homology"/>
<feature type="transmembrane region" description="Helical" evidence="12">
    <location>
        <begin position="586"/>
        <end position="606"/>
    </location>
</feature>
<comment type="similarity">
    <text evidence="1 10">Belongs to the peptidase A1 family.</text>
</comment>
<keyword evidence="16" id="KW-1185">Reference proteome</keyword>
<dbReference type="EMBL" id="LT554740">
    <property type="protein sequence ID" value="SAM07364.1"/>
    <property type="molecule type" value="Genomic_DNA"/>
</dbReference>
<evidence type="ECO:0000256" key="7">
    <source>
        <dbReference type="ARBA" id="ARBA00023157"/>
    </source>
</evidence>
<dbReference type="OMA" id="SISEPNW"/>
<evidence type="ECO:0000256" key="10">
    <source>
        <dbReference type="RuleBase" id="RU000454"/>
    </source>
</evidence>
<evidence type="ECO:0000256" key="4">
    <source>
        <dbReference type="ARBA" id="ARBA00022750"/>
    </source>
</evidence>
<evidence type="ECO:0000256" key="12">
    <source>
        <dbReference type="SAM" id="Phobius"/>
    </source>
</evidence>
<keyword evidence="12" id="KW-1133">Transmembrane helix</keyword>
<keyword evidence="3 13" id="KW-0732">Signal</keyword>
<sequence>MLVLSLTMACALVVTATTGLDSSAIHANERSTISNRVIRMPIIRKPQEMDILETARVRQKHRNGLTSLQKREQASTFHASLYNDQGSQYLISIGVGTPPQNFSVTLDTGSADLWIPSSTCDKTSCPFGGFNTAASSTFQEMQEKFSIQYGIGSVNGTYVQDTVEVAGAKVSQQQFGLADHTKDILIPQENSDGSSSSASLDANGILGLGYPQLTAATTQNNPAYTPFVFNLVQQGLIQEPIFSVYMNSASQLGWSGEIIFGGVDKSKYEGDLIYLPVAKLQSHPSPSPEGTGSGGGPGSEPGGDSDGGDGGGGNGTYDEEDEEYDDDDDDGNGDDDARGPFVEKHHLRTIDLSNLDISIDEHIDLHLPLHKSDSNSSSTPNYDGYYYWMVYGQGIAVRNGNQSPQFKLQKPGAFILDTGTTLTYLPNDVAISIATAMAGSNGFQLDRQSGLLVVDCSTASSSATLELQMSTSPSLTSPPVTFAVKASELVIPLDGKTAATAKTCLFGIAPVGGSGGGLGSNMFLIGDSMLRSSYLVFDMGKNMVGIAAAKGMGASVNGTGASSSSENGNASESSASSQHGLSLASLWYGQLYVTLLFVLFVSPLYLY</sequence>
<dbReference type="GO" id="GO:0006508">
    <property type="term" value="P:proteolysis"/>
    <property type="evidence" value="ECO:0007669"/>
    <property type="project" value="UniProtKB-KW"/>
</dbReference>
<accession>A0A168RT92</accession>
<evidence type="ECO:0000256" key="8">
    <source>
        <dbReference type="PIRSR" id="PIRSR601461-1"/>
    </source>
</evidence>
<dbReference type="InterPro" id="IPR021109">
    <property type="entry name" value="Peptidase_aspartic_dom_sf"/>
</dbReference>
<keyword evidence="4 10" id="KW-0064">Aspartyl protease</keyword>
<dbReference type="STRING" id="4829.A0A168RT92"/>
<dbReference type="AlphaFoldDB" id="A0A168RT92"/>
<dbReference type="PANTHER" id="PTHR47966:SF65">
    <property type="entry name" value="ASPARTIC-TYPE ENDOPEPTIDASE"/>
    <property type="match status" value="1"/>
</dbReference>
<name>A0A168RT92_ABSGL</name>
<feature type="chain" id="PRO_5007900092" description="Peptidase A1 domain-containing protein" evidence="13">
    <location>
        <begin position="17"/>
        <end position="607"/>
    </location>
</feature>
<feature type="signal peptide" evidence="13">
    <location>
        <begin position="1"/>
        <end position="16"/>
    </location>
</feature>
<evidence type="ECO:0000256" key="13">
    <source>
        <dbReference type="SAM" id="SignalP"/>
    </source>
</evidence>
<evidence type="ECO:0000313" key="15">
    <source>
        <dbReference type="EMBL" id="SAM07364.1"/>
    </source>
</evidence>
<evidence type="ECO:0000256" key="11">
    <source>
        <dbReference type="SAM" id="MobiDB-lite"/>
    </source>
</evidence>
<evidence type="ECO:0000256" key="9">
    <source>
        <dbReference type="PIRSR" id="PIRSR601461-2"/>
    </source>
</evidence>
<dbReference type="SUPFAM" id="SSF50630">
    <property type="entry name" value="Acid proteases"/>
    <property type="match status" value="2"/>
</dbReference>
<dbReference type="InterPro" id="IPR001461">
    <property type="entry name" value="Aspartic_peptidase_A1"/>
</dbReference>
<dbReference type="PROSITE" id="PS51767">
    <property type="entry name" value="PEPTIDASE_A1"/>
    <property type="match status" value="1"/>
</dbReference>
<evidence type="ECO:0000256" key="2">
    <source>
        <dbReference type="ARBA" id="ARBA00022670"/>
    </source>
</evidence>
<feature type="active site" evidence="8">
    <location>
        <position position="107"/>
    </location>
</feature>
<dbReference type="FunCoup" id="A0A168RT92">
    <property type="interactions" value="64"/>
</dbReference>
<evidence type="ECO:0000256" key="3">
    <source>
        <dbReference type="ARBA" id="ARBA00022729"/>
    </source>
</evidence>
<dbReference type="PROSITE" id="PS00141">
    <property type="entry name" value="ASP_PROTEASE"/>
    <property type="match status" value="2"/>
</dbReference>
<dbReference type="Pfam" id="PF00026">
    <property type="entry name" value="Asp"/>
    <property type="match status" value="2"/>
</dbReference>
<evidence type="ECO:0000313" key="16">
    <source>
        <dbReference type="Proteomes" id="UP000078561"/>
    </source>
</evidence>
<dbReference type="Gene3D" id="2.40.70.10">
    <property type="entry name" value="Acid Proteases"/>
    <property type="match status" value="2"/>
</dbReference>
<dbReference type="PRINTS" id="PR00792">
    <property type="entry name" value="PEPSIN"/>
</dbReference>
<feature type="domain" description="Peptidase A1" evidence="14">
    <location>
        <begin position="89"/>
        <end position="547"/>
    </location>
</feature>
<organism evidence="15">
    <name type="scientific">Absidia glauca</name>
    <name type="common">Pin mould</name>
    <dbReference type="NCBI Taxonomy" id="4829"/>
    <lineage>
        <taxon>Eukaryota</taxon>
        <taxon>Fungi</taxon>
        <taxon>Fungi incertae sedis</taxon>
        <taxon>Mucoromycota</taxon>
        <taxon>Mucoromycotina</taxon>
        <taxon>Mucoromycetes</taxon>
        <taxon>Mucorales</taxon>
        <taxon>Cunninghamellaceae</taxon>
        <taxon>Absidia</taxon>
    </lineage>
</organism>
<keyword evidence="2 10" id="KW-0645">Protease</keyword>
<feature type="disulfide bond" evidence="9">
    <location>
        <begin position="120"/>
        <end position="125"/>
    </location>
</feature>
<keyword evidence="6" id="KW-0865">Zymogen</keyword>
<keyword evidence="12" id="KW-0812">Transmembrane</keyword>
<evidence type="ECO:0000256" key="1">
    <source>
        <dbReference type="ARBA" id="ARBA00007447"/>
    </source>
</evidence>
<keyword evidence="5 10" id="KW-0378">Hydrolase</keyword>
<feature type="disulfide bond" evidence="9">
    <location>
        <begin position="456"/>
        <end position="504"/>
    </location>
</feature>
<dbReference type="InterPro" id="IPR033121">
    <property type="entry name" value="PEPTIDASE_A1"/>
</dbReference>
<feature type="compositionally biased region" description="Acidic residues" evidence="11">
    <location>
        <begin position="317"/>
        <end position="334"/>
    </location>
</feature>
<dbReference type="FunFam" id="2.40.70.10:FF:000008">
    <property type="entry name" value="Cathepsin D"/>
    <property type="match status" value="1"/>
</dbReference>
<dbReference type="InterPro" id="IPR001969">
    <property type="entry name" value="Aspartic_peptidase_AS"/>
</dbReference>
<dbReference type="PANTHER" id="PTHR47966">
    <property type="entry name" value="BETA-SITE APP-CLEAVING ENZYME, ISOFORM A-RELATED"/>
    <property type="match status" value="1"/>
</dbReference>
<reference evidence="15" key="1">
    <citation type="submission" date="2016-04" db="EMBL/GenBank/DDBJ databases">
        <authorList>
            <person name="Evans L.H."/>
            <person name="Alamgir A."/>
            <person name="Owens N."/>
            <person name="Weber N.D."/>
            <person name="Virtaneva K."/>
            <person name="Barbian K."/>
            <person name="Babar A."/>
            <person name="Rosenke K."/>
        </authorList>
    </citation>
    <scope>NUCLEOTIDE SEQUENCE [LARGE SCALE GENOMIC DNA]</scope>
    <source>
        <strain evidence="15">CBS 101.48</strain>
    </source>
</reference>
<feature type="compositionally biased region" description="Gly residues" evidence="11">
    <location>
        <begin position="291"/>
        <end position="315"/>
    </location>
</feature>
<keyword evidence="12" id="KW-0472">Membrane</keyword>
<dbReference type="GO" id="GO:0004190">
    <property type="term" value="F:aspartic-type endopeptidase activity"/>
    <property type="evidence" value="ECO:0007669"/>
    <property type="project" value="UniProtKB-KW"/>
</dbReference>
<feature type="active site" evidence="8">
    <location>
        <position position="417"/>
    </location>
</feature>
<dbReference type="OrthoDB" id="771136at2759"/>
<keyword evidence="7 9" id="KW-1015">Disulfide bond</keyword>
<evidence type="ECO:0000259" key="14">
    <source>
        <dbReference type="PROSITE" id="PS51767"/>
    </source>
</evidence>
<feature type="region of interest" description="Disordered" evidence="11">
    <location>
        <begin position="280"/>
        <end position="340"/>
    </location>
</feature>
<evidence type="ECO:0000256" key="6">
    <source>
        <dbReference type="ARBA" id="ARBA00023145"/>
    </source>
</evidence>
<protein>
    <recommendedName>
        <fullName evidence="14">Peptidase A1 domain-containing protein</fullName>
    </recommendedName>
</protein>
<dbReference type="Proteomes" id="UP000078561">
    <property type="component" value="Unassembled WGS sequence"/>
</dbReference>
<evidence type="ECO:0000256" key="5">
    <source>
        <dbReference type="ARBA" id="ARBA00022801"/>
    </source>
</evidence>
<dbReference type="InParanoid" id="A0A168RT92"/>